<dbReference type="PANTHER" id="PTHR10948:SF23">
    <property type="entry name" value="TRANSPOSASE INSI FOR INSERTION SEQUENCE ELEMENT IS30A-RELATED"/>
    <property type="match status" value="1"/>
</dbReference>
<dbReference type="Gene3D" id="3.30.420.10">
    <property type="entry name" value="Ribonuclease H-like superfamily/Ribonuclease H"/>
    <property type="match status" value="1"/>
</dbReference>
<evidence type="ECO:0000313" key="2">
    <source>
        <dbReference type="EMBL" id="MCQ8897090.1"/>
    </source>
</evidence>
<dbReference type="InterPro" id="IPR001584">
    <property type="entry name" value="Integrase_cat-core"/>
</dbReference>
<accession>A0ABT1WHT4</accession>
<comment type="caution">
    <text evidence="2">The sequence shown here is derived from an EMBL/GenBank/DDBJ whole genome shotgun (WGS) entry which is preliminary data.</text>
</comment>
<organism evidence="2 3">
    <name type="scientific">Limnobacter humi</name>
    <dbReference type="NCBI Taxonomy" id="1778671"/>
    <lineage>
        <taxon>Bacteria</taxon>
        <taxon>Pseudomonadati</taxon>
        <taxon>Pseudomonadota</taxon>
        <taxon>Betaproteobacteria</taxon>
        <taxon>Burkholderiales</taxon>
        <taxon>Burkholderiaceae</taxon>
        <taxon>Limnobacter</taxon>
    </lineage>
</organism>
<reference evidence="2 3" key="1">
    <citation type="submission" date="2022-07" db="EMBL/GenBank/DDBJ databases">
        <authorList>
            <person name="Xamxidin M."/>
            <person name="Wu M."/>
        </authorList>
    </citation>
    <scope>NUCLEOTIDE SEQUENCE [LARGE SCALE GENOMIC DNA]</scope>
    <source>
        <strain evidence="2 3">NBRC 111650</strain>
    </source>
</reference>
<proteinExistence type="predicted"/>
<keyword evidence="3" id="KW-1185">Reference proteome</keyword>
<name>A0ABT1WHT4_9BURK</name>
<dbReference type="NCBIfam" id="NF033563">
    <property type="entry name" value="transpos_IS30"/>
    <property type="match status" value="1"/>
</dbReference>
<dbReference type="InterPro" id="IPR051917">
    <property type="entry name" value="Transposase-Integrase"/>
</dbReference>
<dbReference type="PROSITE" id="PS50994">
    <property type="entry name" value="INTEGRASE"/>
    <property type="match status" value="1"/>
</dbReference>
<evidence type="ECO:0000313" key="3">
    <source>
        <dbReference type="Proteomes" id="UP001204142"/>
    </source>
</evidence>
<sequence length="275" mass="31305">SACFRIAMIWLSENLDCFIAELSSSKVENSTSDPVYLLGVLPPEQISGRLKSLSGTTDSMYVSHETIYKSLYIQTRNVFREELKKHLRTRRMFRHARSHRITKRGQIVEAVPIHDRPKEVESREVTGHWEGDLLVGTTTSAIATVVERKSRFTLLCKLSDKKSGSVVSSLTSQMTKLPVSVLKSLTWDRGQEMSAHKTFSSDTKISVYFCDPSSPWQRGTNENTNGLLRQYFPRGKNLAVFSQHDLDKIAEKLNNRPRKILGFRTPSEVFEEALH</sequence>
<dbReference type="RefSeq" id="WP_256764894.1">
    <property type="nucleotide sequence ID" value="NZ_JANIGO010000004.1"/>
</dbReference>
<feature type="non-terminal residue" evidence="2">
    <location>
        <position position="1"/>
    </location>
</feature>
<feature type="domain" description="Integrase catalytic" evidence="1">
    <location>
        <begin position="113"/>
        <end position="274"/>
    </location>
</feature>
<evidence type="ECO:0000259" key="1">
    <source>
        <dbReference type="PROSITE" id="PS50994"/>
    </source>
</evidence>
<dbReference type="EMBL" id="JANIGO010000004">
    <property type="protein sequence ID" value="MCQ8897090.1"/>
    <property type="molecule type" value="Genomic_DNA"/>
</dbReference>
<dbReference type="SUPFAM" id="SSF53098">
    <property type="entry name" value="Ribonuclease H-like"/>
    <property type="match status" value="1"/>
</dbReference>
<dbReference type="InterPro" id="IPR012337">
    <property type="entry name" value="RNaseH-like_sf"/>
</dbReference>
<dbReference type="Pfam" id="PF00665">
    <property type="entry name" value="rve"/>
    <property type="match status" value="1"/>
</dbReference>
<dbReference type="InterPro" id="IPR036397">
    <property type="entry name" value="RNaseH_sf"/>
</dbReference>
<dbReference type="PANTHER" id="PTHR10948">
    <property type="entry name" value="TRANSPOSASE"/>
    <property type="match status" value="1"/>
</dbReference>
<protein>
    <submittedName>
        <fullName evidence="2">IS30 family transposase</fullName>
    </submittedName>
</protein>
<dbReference type="InterPro" id="IPR053392">
    <property type="entry name" value="Transposase_IS30-like"/>
</dbReference>
<dbReference type="Proteomes" id="UP001204142">
    <property type="component" value="Unassembled WGS sequence"/>
</dbReference>
<gene>
    <name evidence="2" type="ORF">NQT62_11660</name>
</gene>